<dbReference type="eggNOG" id="COG2235">
    <property type="taxonomic scope" value="Bacteria"/>
</dbReference>
<evidence type="ECO:0000256" key="2">
    <source>
        <dbReference type="ARBA" id="ARBA00010206"/>
    </source>
</evidence>
<evidence type="ECO:0000256" key="1">
    <source>
        <dbReference type="ARBA" id="ARBA00005213"/>
    </source>
</evidence>
<organism evidence="7 8">
    <name type="scientific">Sporocytophaga myxococcoides</name>
    <dbReference type="NCBI Taxonomy" id="153721"/>
    <lineage>
        <taxon>Bacteria</taxon>
        <taxon>Pseudomonadati</taxon>
        <taxon>Bacteroidota</taxon>
        <taxon>Cytophagia</taxon>
        <taxon>Cytophagales</taxon>
        <taxon>Cytophagaceae</taxon>
        <taxon>Sporocytophaga</taxon>
    </lineage>
</organism>
<dbReference type="Proteomes" id="UP000030185">
    <property type="component" value="Unassembled WGS sequence"/>
</dbReference>
<proteinExistence type="inferred from homology"/>
<feature type="active site" description="Amidino-cysteine intermediate" evidence="6">
    <location>
        <position position="443"/>
    </location>
</feature>
<evidence type="ECO:0000256" key="4">
    <source>
        <dbReference type="ARBA" id="ARBA00022801"/>
    </source>
</evidence>
<dbReference type="AlphaFoldDB" id="A0A098LM12"/>
<evidence type="ECO:0000256" key="6">
    <source>
        <dbReference type="PIRSR" id="PIRSR006356-1"/>
    </source>
</evidence>
<dbReference type="STRING" id="153721.MYP_4413"/>
<evidence type="ECO:0000313" key="7">
    <source>
        <dbReference type="EMBL" id="GAL87183.1"/>
    </source>
</evidence>
<sequence>MYEDDGLLTLSSQLKLYFMRFDLGHVKDKENSIIRVTSDIGPLKSVLIHRPDEGIEKVTPSRAVDLLYEDIVYLPKMIEEHQVFTNLLGHFIGEKNVHDFSNLLSDILDQDAIKKELVTIVCRLEHCDDRIKQFLINSEPKVLANTLISGVYHNKKEISIFLPLPNLIFTRDLGTVINNHLLIAQASKRARSRESVLSYFVFNYHPLFSALNKSNKLFGISDSIEELVENNNGHLGVFSVEGGDVMLVNENHLLIGISERTSEMAVERIIRKIFAHKIVGEITVVNLPPLRFCMHLDTVFTMSKRNQSVVFAPLIMQEGKMKIQHYSANSQRPLVAKSLSSILKDIYPDWQFILCGEGKAPFEEREQWTDGCNLFTVREGVAFTYDRNLKTNKALQEAGYQIFNASELLQELRSGKICQEDIQNTIINLPSAELSRARGGPHCMTMPLCRG</sequence>
<dbReference type="GO" id="GO:0019546">
    <property type="term" value="P:L-arginine deiminase pathway"/>
    <property type="evidence" value="ECO:0007669"/>
    <property type="project" value="TreeGrafter"/>
</dbReference>
<comment type="catalytic activity">
    <reaction evidence="5">
        <text>L-arginine + H2O = L-citrulline + NH4(+)</text>
        <dbReference type="Rhea" id="RHEA:19597"/>
        <dbReference type="ChEBI" id="CHEBI:15377"/>
        <dbReference type="ChEBI" id="CHEBI:28938"/>
        <dbReference type="ChEBI" id="CHEBI:32682"/>
        <dbReference type="ChEBI" id="CHEBI:57743"/>
        <dbReference type="EC" id="3.5.3.6"/>
    </reaction>
</comment>
<dbReference type="Pfam" id="PF02274">
    <property type="entry name" value="ADI"/>
    <property type="match status" value="1"/>
</dbReference>
<dbReference type="PANTHER" id="PTHR47271:SF2">
    <property type="entry name" value="ARGININE DEIMINASE"/>
    <property type="match status" value="1"/>
</dbReference>
<protein>
    <recommendedName>
        <fullName evidence="3">arginine deiminase</fullName>
        <ecNumber evidence="3">3.5.3.6</ecNumber>
    </recommendedName>
</protein>
<dbReference type="PANTHER" id="PTHR47271">
    <property type="entry name" value="ARGININE DEIMINASE"/>
    <property type="match status" value="1"/>
</dbReference>
<dbReference type="EMBL" id="BBLT01000011">
    <property type="protein sequence ID" value="GAL87183.1"/>
    <property type="molecule type" value="Genomic_DNA"/>
</dbReference>
<evidence type="ECO:0000256" key="3">
    <source>
        <dbReference type="ARBA" id="ARBA00012171"/>
    </source>
</evidence>
<accession>A0A098LM12</accession>
<dbReference type="Gene3D" id="1.10.3930.10">
    <property type="entry name" value="Arginine deiminase"/>
    <property type="match status" value="1"/>
</dbReference>
<dbReference type="SUPFAM" id="SSF55909">
    <property type="entry name" value="Pentein"/>
    <property type="match status" value="1"/>
</dbReference>
<dbReference type="PIRSF" id="PIRSF006356">
    <property type="entry name" value="Arg_deiminase"/>
    <property type="match status" value="1"/>
</dbReference>
<name>A0A098LM12_9BACT</name>
<evidence type="ECO:0000313" key="8">
    <source>
        <dbReference type="Proteomes" id="UP000030185"/>
    </source>
</evidence>
<keyword evidence="8" id="KW-1185">Reference proteome</keyword>
<dbReference type="Gene3D" id="3.75.10.10">
    <property type="entry name" value="L-arginine/glycine Amidinotransferase, Chain A"/>
    <property type="match status" value="2"/>
</dbReference>
<dbReference type="InterPro" id="IPR003876">
    <property type="entry name" value="Arg_deiminase"/>
</dbReference>
<evidence type="ECO:0000256" key="5">
    <source>
        <dbReference type="ARBA" id="ARBA00049429"/>
    </source>
</evidence>
<dbReference type="EC" id="3.5.3.6" evidence="3"/>
<gene>
    <name evidence="7" type="ORF">MYP_4413</name>
</gene>
<dbReference type="GO" id="GO:0016990">
    <property type="term" value="F:arginine deiminase activity"/>
    <property type="evidence" value="ECO:0007669"/>
    <property type="project" value="UniProtKB-EC"/>
</dbReference>
<reference evidence="7 8" key="1">
    <citation type="submission" date="2014-09" db="EMBL/GenBank/DDBJ databases">
        <title>Sporocytophaga myxococcoides PG-01 genome sequencing.</title>
        <authorList>
            <person name="Liu L."/>
            <person name="Gao P.J."/>
            <person name="Chen G.J."/>
            <person name="Wang L.S."/>
        </authorList>
    </citation>
    <scope>NUCLEOTIDE SEQUENCE [LARGE SCALE GENOMIC DNA]</scope>
    <source>
        <strain evidence="7 8">PG-01</strain>
    </source>
</reference>
<keyword evidence="4" id="KW-0378">Hydrolase</keyword>
<comment type="similarity">
    <text evidence="2">Belongs to the arginine deiminase family.</text>
</comment>
<comment type="caution">
    <text evidence="7">The sequence shown here is derived from an EMBL/GenBank/DDBJ whole genome shotgun (WGS) entry which is preliminary data.</text>
</comment>
<dbReference type="PRINTS" id="PR01466">
    <property type="entry name" value="ARGDEIMINASE"/>
</dbReference>
<comment type="pathway">
    <text evidence="1">Amino-acid degradation; L-arginine degradation via ADI pathway; carbamoyl phosphate from L-arginine: step 1/2.</text>
</comment>